<dbReference type="GO" id="GO:0120013">
    <property type="term" value="F:lipid transfer activity"/>
    <property type="evidence" value="ECO:0007669"/>
    <property type="project" value="InterPro"/>
</dbReference>
<dbReference type="Pfam" id="PF08718">
    <property type="entry name" value="GLTP"/>
    <property type="match status" value="1"/>
</dbReference>
<dbReference type="GO" id="GO:0005737">
    <property type="term" value="C:cytoplasm"/>
    <property type="evidence" value="ECO:0007669"/>
    <property type="project" value="InterPro"/>
</dbReference>
<reference evidence="2" key="1">
    <citation type="submission" date="2021-01" db="EMBL/GenBank/DDBJ databases">
        <authorList>
            <person name="Corre E."/>
            <person name="Pelletier E."/>
            <person name="Niang G."/>
            <person name="Scheremetjew M."/>
            <person name="Finn R."/>
            <person name="Kale V."/>
            <person name="Holt S."/>
            <person name="Cochrane G."/>
            <person name="Meng A."/>
            <person name="Brown T."/>
            <person name="Cohen L."/>
        </authorList>
    </citation>
    <scope>NUCLEOTIDE SEQUENCE</scope>
    <source>
        <strain evidence="2">UIO037</strain>
    </source>
</reference>
<organism evidence="2">
    <name type="scientific">Prymnesium polylepis</name>
    <dbReference type="NCBI Taxonomy" id="72548"/>
    <lineage>
        <taxon>Eukaryota</taxon>
        <taxon>Haptista</taxon>
        <taxon>Haptophyta</taxon>
        <taxon>Prymnesiophyceae</taxon>
        <taxon>Prymnesiales</taxon>
        <taxon>Prymnesiaceae</taxon>
        <taxon>Prymnesium</taxon>
    </lineage>
</organism>
<evidence type="ECO:0000259" key="1">
    <source>
        <dbReference type="Pfam" id="PF08718"/>
    </source>
</evidence>
<feature type="domain" description="Glycolipid transfer protein" evidence="1">
    <location>
        <begin position="5"/>
        <end position="64"/>
    </location>
</feature>
<accession>A0A7S4K8V5</accession>
<dbReference type="InterPro" id="IPR036497">
    <property type="entry name" value="GLTP_sf"/>
</dbReference>
<dbReference type="AlphaFoldDB" id="A0A7S4K8V5"/>
<evidence type="ECO:0000313" key="2">
    <source>
        <dbReference type="EMBL" id="CAE2287420.1"/>
    </source>
</evidence>
<dbReference type="Gene3D" id="1.10.3520.10">
    <property type="entry name" value="Glycolipid transfer protein"/>
    <property type="match status" value="1"/>
</dbReference>
<gene>
    <name evidence="2" type="ORF">CPOL0286_LOCUS18648</name>
</gene>
<protein>
    <recommendedName>
        <fullName evidence="1">Glycolipid transfer protein domain-containing protein</fullName>
    </recommendedName>
</protein>
<sequence>MQAFWLGILEELADITSHVHMPEHATAVVYKTTVEPYHGRIMRGLFKTALRALPSKSEMLHRLAPDGAAVGTPPPEHLVADLKRCVQVTSRVIAVLRAMLKELGLSDSRQI</sequence>
<dbReference type="SUPFAM" id="SSF110004">
    <property type="entry name" value="Glycolipid transfer protein, GLTP"/>
    <property type="match status" value="1"/>
</dbReference>
<name>A0A7S4K8V5_9EUKA</name>
<proteinExistence type="predicted"/>
<dbReference type="EMBL" id="HBKO01040599">
    <property type="protein sequence ID" value="CAE2287420.1"/>
    <property type="molecule type" value="Transcribed_RNA"/>
</dbReference>
<dbReference type="InterPro" id="IPR014830">
    <property type="entry name" value="Glycolipid_transfer_prot_dom"/>
</dbReference>